<accession>A0A9P5UG05</accession>
<comment type="similarity">
    <text evidence="2">Belongs to the universal ribosomal protein uL29 family.</text>
</comment>
<dbReference type="OrthoDB" id="270763at2759"/>
<dbReference type="Proteomes" id="UP000772434">
    <property type="component" value="Unassembled WGS sequence"/>
</dbReference>
<reference evidence="9" key="1">
    <citation type="submission" date="2020-11" db="EMBL/GenBank/DDBJ databases">
        <authorList>
            <consortium name="DOE Joint Genome Institute"/>
            <person name="Ahrendt S."/>
            <person name="Riley R."/>
            <person name="Andreopoulos W."/>
            <person name="Labutti K."/>
            <person name="Pangilinan J."/>
            <person name="Ruiz-Duenas F.J."/>
            <person name="Barrasa J.M."/>
            <person name="Sanchez-Garcia M."/>
            <person name="Camarero S."/>
            <person name="Miyauchi S."/>
            <person name="Serrano A."/>
            <person name="Linde D."/>
            <person name="Babiker R."/>
            <person name="Drula E."/>
            <person name="Ayuso-Fernandez I."/>
            <person name="Pacheco R."/>
            <person name="Padilla G."/>
            <person name="Ferreira P."/>
            <person name="Barriuso J."/>
            <person name="Kellner H."/>
            <person name="Castanera R."/>
            <person name="Alfaro M."/>
            <person name="Ramirez L."/>
            <person name="Pisabarro A.G."/>
            <person name="Kuo A."/>
            <person name="Tritt A."/>
            <person name="Lipzen A."/>
            <person name="He G."/>
            <person name="Yan M."/>
            <person name="Ng V."/>
            <person name="Cullen D."/>
            <person name="Martin F."/>
            <person name="Rosso M.-N."/>
            <person name="Henrissat B."/>
            <person name="Hibbett D."/>
            <person name="Martinez A.T."/>
            <person name="Grigoriev I.V."/>
        </authorList>
    </citation>
    <scope>NUCLEOTIDE SEQUENCE</scope>
    <source>
        <strain evidence="9">AH 40177</strain>
    </source>
</reference>
<organism evidence="9 10">
    <name type="scientific">Rhodocollybia butyracea</name>
    <dbReference type="NCBI Taxonomy" id="206335"/>
    <lineage>
        <taxon>Eukaryota</taxon>
        <taxon>Fungi</taxon>
        <taxon>Dikarya</taxon>
        <taxon>Basidiomycota</taxon>
        <taxon>Agaricomycotina</taxon>
        <taxon>Agaricomycetes</taxon>
        <taxon>Agaricomycetidae</taxon>
        <taxon>Agaricales</taxon>
        <taxon>Marasmiineae</taxon>
        <taxon>Omphalotaceae</taxon>
        <taxon>Rhodocollybia</taxon>
    </lineage>
</organism>
<feature type="region of interest" description="Disordered" evidence="8">
    <location>
        <begin position="241"/>
        <end position="326"/>
    </location>
</feature>
<dbReference type="GO" id="GO:0003735">
    <property type="term" value="F:structural constituent of ribosome"/>
    <property type="evidence" value="ECO:0007669"/>
    <property type="project" value="InterPro"/>
</dbReference>
<dbReference type="EMBL" id="JADNRY010000003">
    <property type="protein sequence ID" value="KAF9077824.1"/>
    <property type="molecule type" value="Genomic_DNA"/>
</dbReference>
<feature type="compositionally biased region" description="Pro residues" evidence="8">
    <location>
        <begin position="30"/>
        <end position="46"/>
    </location>
</feature>
<evidence type="ECO:0000256" key="7">
    <source>
        <dbReference type="ARBA" id="ARBA00035399"/>
    </source>
</evidence>
<dbReference type="InterPro" id="IPR038340">
    <property type="entry name" value="MRP-L47_sf"/>
</dbReference>
<feature type="region of interest" description="Disordered" evidence="8">
    <location>
        <begin position="26"/>
        <end position="61"/>
    </location>
</feature>
<keyword evidence="3 9" id="KW-0689">Ribosomal protein</keyword>
<protein>
    <recommendedName>
        <fullName evidence="6">Large ribosomal subunit protein uL29m</fullName>
    </recommendedName>
    <alternativeName>
        <fullName evidence="7">54S ribosomal protein L4, mitochondrial</fullName>
    </alternativeName>
</protein>
<evidence type="ECO:0000256" key="2">
    <source>
        <dbReference type="ARBA" id="ARBA00009254"/>
    </source>
</evidence>
<comment type="caution">
    <text evidence="9">The sequence shown here is derived from an EMBL/GenBank/DDBJ whole genome shotgun (WGS) entry which is preliminary data.</text>
</comment>
<evidence type="ECO:0000313" key="9">
    <source>
        <dbReference type="EMBL" id="KAF9077824.1"/>
    </source>
</evidence>
<dbReference type="GO" id="GO:0005762">
    <property type="term" value="C:mitochondrial large ribosomal subunit"/>
    <property type="evidence" value="ECO:0007669"/>
    <property type="project" value="TreeGrafter"/>
</dbReference>
<dbReference type="PANTHER" id="PTHR21183">
    <property type="entry name" value="RIBOSOMAL PROTEIN L47, MITOCHONDRIAL-RELATED"/>
    <property type="match status" value="1"/>
</dbReference>
<evidence type="ECO:0000256" key="4">
    <source>
        <dbReference type="ARBA" id="ARBA00023128"/>
    </source>
</evidence>
<dbReference type="Pfam" id="PF06984">
    <property type="entry name" value="MRP-L47"/>
    <property type="match status" value="1"/>
</dbReference>
<dbReference type="GO" id="GO:0032543">
    <property type="term" value="P:mitochondrial translation"/>
    <property type="evidence" value="ECO:0007669"/>
    <property type="project" value="TreeGrafter"/>
</dbReference>
<evidence type="ECO:0000256" key="1">
    <source>
        <dbReference type="ARBA" id="ARBA00004173"/>
    </source>
</evidence>
<comment type="subcellular location">
    <subcellularLocation>
        <location evidence="1">Mitochondrion</location>
    </subcellularLocation>
</comment>
<dbReference type="AlphaFoldDB" id="A0A9P5UG05"/>
<dbReference type="InterPro" id="IPR010729">
    <property type="entry name" value="Ribosomal_uL29_mit"/>
</dbReference>
<sequence length="326" mass="36890">MLSVLRRSYVAQPRLLRNFAELVHVNTPQPSAPPPLRGTIDPPPPRAIGGPDKGQNIPDTENTVVPVRLGNRVPVREDHGLYGFFRQREPEEGQTLVGEARYETVGGSYGMEMERSGRAWRASEIRLKSFKDLHVLWYVLLRERNLLATQNEDLRRMGAMAVTRLLDDRMRMCRKSMARIKYVMNERRLAYQGAIKLAEEEKTDHIAKVVLKQQLTEHEDDSKNISVRRLRAQRKAAQRARLAARDTVQTTTVESEAQPEQVVQLEAQAELGEPKASATAEAQPPVAKLEHAPPKPRSSIKSDRAEATEAVTEGLFGSRGRQQRRR</sequence>
<evidence type="ECO:0000256" key="5">
    <source>
        <dbReference type="ARBA" id="ARBA00023274"/>
    </source>
</evidence>
<evidence type="ECO:0000313" key="10">
    <source>
        <dbReference type="Proteomes" id="UP000772434"/>
    </source>
</evidence>
<dbReference type="PANTHER" id="PTHR21183:SF18">
    <property type="entry name" value="LARGE RIBOSOMAL SUBUNIT PROTEIN UL29M"/>
    <property type="match status" value="1"/>
</dbReference>
<gene>
    <name evidence="9" type="ORF">BDP27DRAFT_1311722</name>
</gene>
<dbReference type="Gene3D" id="6.10.330.20">
    <property type="match status" value="1"/>
</dbReference>
<name>A0A9P5UG05_9AGAR</name>
<evidence type="ECO:0000256" key="8">
    <source>
        <dbReference type="SAM" id="MobiDB-lite"/>
    </source>
</evidence>
<evidence type="ECO:0000256" key="3">
    <source>
        <dbReference type="ARBA" id="ARBA00022980"/>
    </source>
</evidence>
<keyword evidence="5" id="KW-0687">Ribonucleoprotein</keyword>
<keyword evidence="10" id="KW-1185">Reference proteome</keyword>
<proteinExistence type="inferred from homology"/>
<keyword evidence="4" id="KW-0496">Mitochondrion</keyword>
<evidence type="ECO:0000256" key="6">
    <source>
        <dbReference type="ARBA" id="ARBA00035289"/>
    </source>
</evidence>